<dbReference type="EMBL" id="QAOM01000008">
    <property type="protein sequence ID" value="PTQ84556.1"/>
    <property type="molecule type" value="Genomic_DNA"/>
</dbReference>
<keyword evidence="2" id="KW-1185">Reference proteome</keyword>
<dbReference type="AlphaFoldDB" id="A0A2T5IL49"/>
<evidence type="ECO:0000313" key="2">
    <source>
        <dbReference type="Proteomes" id="UP000244161"/>
    </source>
</evidence>
<protein>
    <submittedName>
        <fullName evidence="1">Uncharacterized protein</fullName>
    </submittedName>
</protein>
<proteinExistence type="predicted"/>
<organism evidence="1 2">
    <name type="scientific">Trichococcus patagoniensis</name>
    <dbReference type="NCBI Taxonomy" id="382641"/>
    <lineage>
        <taxon>Bacteria</taxon>
        <taxon>Bacillati</taxon>
        <taxon>Bacillota</taxon>
        <taxon>Bacilli</taxon>
        <taxon>Lactobacillales</taxon>
        <taxon>Carnobacteriaceae</taxon>
        <taxon>Trichococcus</taxon>
    </lineage>
</organism>
<accession>A0A2T5IL49</accession>
<sequence>MGGLLFLCQLLFYARFILNNTFARSYFLNKRIVIPKQMHHKSVL</sequence>
<dbReference type="Proteomes" id="UP000244161">
    <property type="component" value="Unassembled WGS sequence"/>
</dbReference>
<comment type="caution">
    <text evidence="1">The sequence shown here is derived from an EMBL/GenBank/DDBJ whole genome shotgun (WGS) entry which is preliminary data.</text>
</comment>
<name>A0A2T5IL49_9LACT</name>
<reference evidence="1 2" key="1">
    <citation type="submission" date="2018-04" db="EMBL/GenBank/DDBJ databases">
        <title>Genomic Encyclopedia of Archaeal and Bacterial Type Strains, Phase II (KMG-II): from individual species to whole genera.</title>
        <authorList>
            <person name="Goeker M."/>
        </authorList>
    </citation>
    <scope>NUCLEOTIDE SEQUENCE [LARGE SCALE GENOMIC DNA]</scope>
    <source>
        <strain evidence="1 2">DSM 18806</strain>
    </source>
</reference>
<evidence type="ECO:0000313" key="1">
    <source>
        <dbReference type="EMBL" id="PTQ84556.1"/>
    </source>
</evidence>
<gene>
    <name evidence="1" type="ORF">C8U37_108124</name>
</gene>